<sequence>MLFTLSVGKAASDLPCLFYMGAGLPEKSAAKATPISSDLSGVQLELRLLGSRHVTTASILPDWGF</sequence>
<dbReference type="Proteomes" id="UP000543030">
    <property type="component" value="Unassembled WGS sequence"/>
</dbReference>
<gene>
    <name evidence="1" type="ORF">HNQ50_002203</name>
</gene>
<organism evidence="1 2">
    <name type="scientific">Silvimonas terrae</name>
    <dbReference type="NCBI Taxonomy" id="300266"/>
    <lineage>
        <taxon>Bacteria</taxon>
        <taxon>Pseudomonadati</taxon>
        <taxon>Pseudomonadota</taxon>
        <taxon>Betaproteobacteria</taxon>
        <taxon>Neisseriales</taxon>
        <taxon>Chitinibacteraceae</taxon>
        <taxon>Silvimonas</taxon>
    </lineage>
</organism>
<keyword evidence="2" id="KW-1185">Reference proteome</keyword>
<protein>
    <submittedName>
        <fullName evidence="1">Uncharacterized protein</fullName>
    </submittedName>
</protein>
<evidence type="ECO:0000313" key="2">
    <source>
        <dbReference type="Proteomes" id="UP000543030"/>
    </source>
</evidence>
<dbReference type="AlphaFoldDB" id="A0A840RGQ8"/>
<dbReference type="RefSeq" id="WP_184100520.1">
    <property type="nucleotide sequence ID" value="NZ_JACHHN010000004.1"/>
</dbReference>
<accession>A0A840RGQ8</accession>
<evidence type="ECO:0000313" key="1">
    <source>
        <dbReference type="EMBL" id="MBB5191473.1"/>
    </source>
</evidence>
<reference evidence="1 2" key="1">
    <citation type="submission" date="2020-08" db="EMBL/GenBank/DDBJ databases">
        <title>Genomic Encyclopedia of Type Strains, Phase IV (KMG-IV): sequencing the most valuable type-strain genomes for metagenomic binning, comparative biology and taxonomic classification.</title>
        <authorList>
            <person name="Goeker M."/>
        </authorList>
    </citation>
    <scope>NUCLEOTIDE SEQUENCE [LARGE SCALE GENOMIC DNA]</scope>
    <source>
        <strain evidence="1 2">DSM 18233</strain>
    </source>
</reference>
<proteinExistence type="predicted"/>
<name>A0A840RGQ8_9NEIS</name>
<comment type="caution">
    <text evidence="1">The sequence shown here is derived from an EMBL/GenBank/DDBJ whole genome shotgun (WGS) entry which is preliminary data.</text>
</comment>
<dbReference type="EMBL" id="JACHHN010000004">
    <property type="protein sequence ID" value="MBB5191473.1"/>
    <property type="molecule type" value="Genomic_DNA"/>
</dbReference>